<evidence type="ECO:0000313" key="2">
    <source>
        <dbReference type="EMBL" id="KAF8772489.1"/>
    </source>
</evidence>
<feature type="region of interest" description="Disordered" evidence="1">
    <location>
        <begin position="345"/>
        <end position="394"/>
    </location>
</feature>
<evidence type="ECO:0000256" key="1">
    <source>
        <dbReference type="SAM" id="MobiDB-lite"/>
    </source>
</evidence>
<proteinExistence type="predicted"/>
<comment type="caution">
    <text evidence="2">The sequence shown here is derived from an EMBL/GenBank/DDBJ whole genome shotgun (WGS) entry which is preliminary data.</text>
</comment>
<dbReference type="EMBL" id="JACEFO010000382">
    <property type="protein sequence ID" value="KAF8772489.1"/>
    <property type="molecule type" value="Genomic_DNA"/>
</dbReference>
<feature type="region of interest" description="Disordered" evidence="1">
    <location>
        <begin position="222"/>
        <end position="294"/>
    </location>
</feature>
<reference evidence="2" key="1">
    <citation type="submission" date="2020-07" db="EMBL/GenBank/DDBJ databases">
        <title>Genome sequence and genetic diversity analysis of an under-domesticated orphan crop, white fonio (Digitaria exilis).</title>
        <authorList>
            <person name="Bennetzen J.L."/>
            <person name="Chen S."/>
            <person name="Ma X."/>
            <person name="Wang X."/>
            <person name="Yssel A.E.J."/>
            <person name="Chaluvadi S.R."/>
            <person name="Johnson M."/>
            <person name="Gangashetty P."/>
            <person name="Hamidou F."/>
            <person name="Sanogo M.D."/>
            <person name="Zwaenepoel A."/>
            <person name="Wallace J."/>
            <person name="Van De Peer Y."/>
            <person name="Van Deynze A."/>
        </authorList>
    </citation>
    <scope>NUCLEOTIDE SEQUENCE</scope>
    <source>
        <tissue evidence="2">Leaves</tissue>
    </source>
</reference>
<accession>A0A835KU07</accession>
<sequence length="419" mass="45945">MDYHPWSRRVPEAQLIQLAGLSSAKHDDRQEKMGVLMISAHCPFYRLRQREEDIPTTFSPNAPRNHRLRCTAHRVVVASCYCCRAGLRSIDPVHIGADAGLAQSLCARVHKKVLLLHPYRADRKKSGRDHMRSPGAPRKRNTQLYLTRHRPHRARFDPPRVVLTVTHAGQRARRAPAARRSAPRAHRTTRCYAFLAVYPANRGEKVASPMIGRTETIAGRKIRREPFGSEQQTGRVRRGREVAGQEADSPADVDHRIGEASRAPASEGRHERPYSASGVKNSNRDDVGNPAAVDEMHRTGRWRLAVVVVRVLAEAEAGCGGRETWSRPGRGEGRACDLVDGHARRTGSASGIGATGPPVEPDADARSDGAGGALDTRPSAPRSPTLGSLPSPRPKRCRLALASCLAAGAATYNNLQWRS</sequence>
<name>A0A835KU07_9POAL</name>
<gene>
    <name evidence="2" type="ORF">HU200_005707</name>
</gene>
<protein>
    <submittedName>
        <fullName evidence="2">Uncharacterized protein</fullName>
    </submittedName>
</protein>
<dbReference type="Proteomes" id="UP000636709">
    <property type="component" value="Unassembled WGS sequence"/>
</dbReference>
<evidence type="ECO:0000313" key="3">
    <source>
        <dbReference type="Proteomes" id="UP000636709"/>
    </source>
</evidence>
<keyword evidence="3" id="KW-1185">Reference proteome</keyword>
<feature type="region of interest" description="Disordered" evidence="1">
    <location>
        <begin position="122"/>
        <end position="143"/>
    </location>
</feature>
<dbReference type="AlphaFoldDB" id="A0A835KU07"/>
<organism evidence="2 3">
    <name type="scientific">Digitaria exilis</name>
    <dbReference type="NCBI Taxonomy" id="1010633"/>
    <lineage>
        <taxon>Eukaryota</taxon>
        <taxon>Viridiplantae</taxon>
        <taxon>Streptophyta</taxon>
        <taxon>Embryophyta</taxon>
        <taxon>Tracheophyta</taxon>
        <taxon>Spermatophyta</taxon>
        <taxon>Magnoliopsida</taxon>
        <taxon>Liliopsida</taxon>
        <taxon>Poales</taxon>
        <taxon>Poaceae</taxon>
        <taxon>PACMAD clade</taxon>
        <taxon>Panicoideae</taxon>
        <taxon>Panicodae</taxon>
        <taxon>Paniceae</taxon>
        <taxon>Anthephorinae</taxon>
        <taxon>Digitaria</taxon>
    </lineage>
</organism>